<name>A0A5J6T2U6_9CAUD</name>
<accession>A0A5J6T2U6</accession>
<evidence type="ECO:0000313" key="2">
    <source>
        <dbReference type="Proteomes" id="UP000326305"/>
    </source>
</evidence>
<dbReference type="KEGG" id="vg:62680820"/>
<organism evidence="1 2">
    <name type="scientific">Aeromonas phage vB_AhyS-A18P4</name>
    <dbReference type="NCBI Taxonomy" id="2608321"/>
    <lineage>
        <taxon>Viruses</taxon>
        <taxon>Duplodnaviria</taxon>
        <taxon>Heunggongvirae</taxon>
        <taxon>Uroviricota</taxon>
        <taxon>Caudoviricetes</taxon>
        <taxon>Casjensviridae</taxon>
        <taxon>Sharonstreetvirus</taxon>
        <taxon>Sharonstreetvirus A18P4</taxon>
    </lineage>
</organism>
<reference evidence="1 2" key="1">
    <citation type="submission" date="2019-08" db="EMBL/GenBank/DDBJ databases">
        <authorList>
            <person name="Zhang R."/>
        </authorList>
    </citation>
    <scope>NUCLEOTIDE SEQUENCE [LARGE SCALE GENOMIC DNA]</scope>
</reference>
<sequence length="114" mass="11696">MDITVFMKQHLENQATIIALLQGQAGGAATTTKTTAAAGKKPAATKKPTVTKSQATAAVKKVQETLGSPAARELLGSCGVAKLAEMTEADYEAVYAAANAALEGGETETEEEDI</sequence>
<evidence type="ECO:0000313" key="1">
    <source>
        <dbReference type="EMBL" id="QFG04473.1"/>
    </source>
</evidence>
<protein>
    <submittedName>
        <fullName evidence="1">Uncharacterized protein</fullName>
    </submittedName>
</protein>
<dbReference type="GeneID" id="62680820"/>
<keyword evidence="2" id="KW-1185">Reference proteome</keyword>
<dbReference type="RefSeq" id="YP_009998238.1">
    <property type="nucleotide sequence ID" value="NC_052984.1"/>
</dbReference>
<dbReference type="Proteomes" id="UP000326305">
    <property type="component" value="Segment"/>
</dbReference>
<dbReference type="EMBL" id="MN317029">
    <property type="protein sequence ID" value="QFG04473.1"/>
    <property type="molecule type" value="Genomic_DNA"/>
</dbReference>
<proteinExistence type="predicted"/>